<accession>A0ACC2XGH0</accession>
<comment type="caution">
    <text evidence="1">The sequence shown here is derived from an EMBL/GenBank/DDBJ whole genome shotgun (WGS) entry which is preliminary data.</text>
</comment>
<name>A0ACC2XGH0_9TREE</name>
<protein>
    <submittedName>
        <fullName evidence="1">Uncharacterized protein</fullName>
    </submittedName>
</protein>
<organism evidence="1 2">
    <name type="scientific">Naganishia onofrii</name>
    <dbReference type="NCBI Taxonomy" id="1851511"/>
    <lineage>
        <taxon>Eukaryota</taxon>
        <taxon>Fungi</taxon>
        <taxon>Dikarya</taxon>
        <taxon>Basidiomycota</taxon>
        <taxon>Agaricomycotina</taxon>
        <taxon>Tremellomycetes</taxon>
        <taxon>Filobasidiales</taxon>
        <taxon>Filobasidiaceae</taxon>
        <taxon>Naganishia</taxon>
    </lineage>
</organism>
<keyword evidence="2" id="KW-1185">Reference proteome</keyword>
<gene>
    <name evidence="1" type="ORF">QFC24_004165</name>
</gene>
<proteinExistence type="predicted"/>
<evidence type="ECO:0000313" key="1">
    <source>
        <dbReference type="EMBL" id="KAJ9122736.1"/>
    </source>
</evidence>
<sequence>MKASLCSLELEHKGTITWLSEHFSNRLTTFPAQADKCSLDLLLPAMTLNQVSKKPDVEAPSAVQTPQVAAGNGNKNPTLPVKIAAPAPEIEEQPVVRRPSPQRSCSSTPTASHNLDDLSKRSLPSSRWSFFTKPYSSEPFDPTQASKTFDEAEWFGVPR</sequence>
<dbReference type="Proteomes" id="UP001234202">
    <property type="component" value="Unassembled WGS sequence"/>
</dbReference>
<evidence type="ECO:0000313" key="2">
    <source>
        <dbReference type="Proteomes" id="UP001234202"/>
    </source>
</evidence>
<reference evidence="1" key="1">
    <citation type="submission" date="2023-04" db="EMBL/GenBank/DDBJ databases">
        <title>Draft Genome sequencing of Naganishia species isolated from polar environments using Oxford Nanopore Technology.</title>
        <authorList>
            <person name="Leo P."/>
            <person name="Venkateswaran K."/>
        </authorList>
    </citation>
    <scope>NUCLEOTIDE SEQUENCE</scope>
    <source>
        <strain evidence="1">DBVPG 5303</strain>
    </source>
</reference>
<dbReference type="EMBL" id="JASBWV010000014">
    <property type="protein sequence ID" value="KAJ9122736.1"/>
    <property type="molecule type" value="Genomic_DNA"/>
</dbReference>